<organism evidence="2 3">
    <name type="scientific">Trichomalopsis sarcophagae</name>
    <dbReference type="NCBI Taxonomy" id="543379"/>
    <lineage>
        <taxon>Eukaryota</taxon>
        <taxon>Metazoa</taxon>
        <taxon>Ecdysozoa</taxon>
        <taxon>Arthropoda</taxon>
        <taxon>Hexapoda</taxon>
        <taxon>Insecta</taxon>
        <taxon>Pterygota</taxon>
        <taxon>Neoptera</taxon>
        <taxon>Endopterygota</taxon>
        <taxon>Hymenoptera</taxon>
        <taxon>Apocrita</taxon>
        <taxon>Proctotrupomorpha</taxon>
        <taxon>Chalcidoidea</taxon>
        <taxon>Pteromalidae</taxon>
        <taxon>Pteromalinae</taxon>
        <taxon>Trichomalopsis</taxon>
    </lineage>
</organism>
<sequence length="317" mass="34774">MSDDQRTEDRLLGPTLCKTCTKGNPHKCDKFGWHYHARSTPTQPIFNNGKTIQVCRKCLLVSNLFPPCTVNSAPSSISSSPLLQPRGGGGNSSALTTWSSSPQSADTAILNKILEKLNKLYSIEKLQNTMKNEAEENGRLLGERIVASSQAKLSAELVITGLASTQATSLRLLAYAALKPLDAQLTERDITSARPLIKRRAVREDDAGSVSTAVAVTEMRPTPIALSADFLRDTRVTLPLSDSFINTNEYLPPDVHRLGVDIRAAVRGIDCSTFVRDGRIYIRAKNEARAVMIISEEDLKAMSWLKIKLMAAFMSKK</sequence>
<dbReference type="EMBL" id="NNAY01001661">
    <property type="protein sequence ID" value="OXU23285.1"/>
    <property type="molecule type" value="Genomic_DNA"/>
</dbReference>
<name>A0A232EY86_9HYME</name>
<accession>A0A232EY86</accession>
<dbReference type="AlphaFoldDB" id="A0A232EY86"/>
<comment type="caution">
    <text evidence="2">The sequence shown here is derived from an EMBL/GenBank/DDBJ whole genome shotgun (WGS) entry which is preliminary data.</text>
</comment>
<feature type="region of interest" description="Disordered" evidence="1">
    <location>
        <begin position="76"/>
        <end position="99"/>
    </location>
</feature>
<proteinExistence type="predicted"/>
<keyword evidence="3" id="KW-1185">Reference proteome</keyword>
<evidence type="ECO:0000256" key="1">
    <source>
        <dbReference type="SAM" id="MobiDB-lite"/>
    </source>
</evidence>
<evidence type="ECO:0000313" key="2">
    <source>
        <dbReference type="EMBL" id="OXU23285.1"/>
    </source>
</evidence>
<reference evidence="2 3" key="1">
    <citation type="journal article" date="2017" name="Curr. Biol.">
        <title>The Evolution of Venom by Co-option of Single-Copy Genes.</title>
        <authorList>
            <person name="Martinson E.O."/>
            <person name="Mrinalini"/>
            <person name="Kelkar Y.D."/>
            <person name="Chang C.H."/>
            <person name="Werren J.H."/>
        </authorList>
    </citation>
    <scope>NUCLEOTIDE SEQUENCE [LARGE SCALE GENOMIC DNA]</scope>
    <source>
        <strain evidence="2 3">Alberta</strain>
        <tissue evidence="2">Whole body</tissue>
    </source>
</reference>
<gene>
    <name evidence="2" type="ORF">TSAR_004500</name>
</gene>
<dbReference type="Proteomes" id="UP000215335">
    <property type="component" value="Unassembled WGS sequence"/>
</dbReference>
<evidence type="ECO:0000313" key="3">
    <source>
        <dbReference type="Proteomes" id="UP000215335"/>
    </source>
</evidence>
<protein>
    <submittedName>
        <fullName evidence="2">Uncharacterized protein</fullName>
    </submittedName>
</protein>